<dbReference type="GO" id="GO:0022627">
    <property type="term" value="C:cytosolic small ribosomal subunit"/>
    <property type="evidence" value="ECO:0007669"/>
    <property type="project" value="UniProtKB-UniRule"/>
</dbReference>
<dbReference type="GO" id="GO:0006412">
    <property type="term" value="P:translation"/>
    <property type="evidence" value="ECO:0007669"/>
    <property type="project" value="UniProtKB-UniRule"/>
</dbReference>
<accession>D5EDY9</accession>
<evidence type="ECO:0000313" key="8">
    <source>
        <dbReference type="EMBL" id="ADE56771.1"/>
    </source>
</evidence>
<dbReference type="AlphaFoldDB" id="D5EDY9"/>
<organism evidence="8 9">
    <name type="scientific">Aminobacterium colombiense (strain DSM 12261 / ALA-1)</name>
    <dbReference type="NCBI Taxonomy" id="572547"/>
    <lineage>
        <taxon>Bacteria</taxon>
        <taxon>Thermotogati</taxon>
        <taxon>Synergistota</taxon>
        <taxon>Synergistia</taxon>
        <taxon>Synergistales</taxon>
        <taxon>Aminobacteriaceae</taxon>
        <taxon>Aminobacterium</taxon>
    </lineage>
</organism>
<sequence>MEARTPHRKRRVGTVVSEKMDKTIVVRVIRHDIHPLYGKRIVKATKYMAHDPENTCRIGDLVSIAETRPVSRRKCWILEKVIQRAPVFDRAADELAEEE</sequence>
<dbReference type="HAMAP" id="MF_01345_B">
    <property type="entry name" value="Ribosomal_uS17_B"/>
    <property type="match status" value="1"/>
</dbReference>
<protein>
    <recommendedName>
        <fullName evidence="6">Small ribosomal subunit protein uS17</fullName>
    </recommendedName>
</protein>
<dbReference type="STRING" id="572547.Amico_0636"/>
<dbReference type="GO" id="GO:0019843">
    <property type="term" value="F:rRNA binding"/>
    <property type="evidence" value="ECO:0007669"/>
    <property type="project" value="UniProtKB-UniRule"/>
</dbReference>
<dbReference type="Proteomes" id="UP000002366">
    <property type="component" value="Chromosome"/>
</dbReference>
<dbReference type="PROSITE" id="PS00056">
    <property type="entry name" value="RIBOSOMAL_S17"/>
    <property type="match status" value="1"/>
</dbReference>
<dbReference type="PRINTS" id="PR00973">
    <property type="entry name" value="RIBOSOMALS17"/>
</dbReference>
<comment type="function">
    <text evidence="6">One of the primary rRNA binding proteins, it binds specifically to the 5'-end of 16S ribosomal RNA.</text>
</comment>
<dbReference type="SUPFAM" id="SSF50249">
    <property type="entry name" value="Nucleic acid-binding proteins"/>
    <property type="match status" value="1"/>
</dbReference>
<dbReference type="PANTHER" id="PTHR10744:SF1">
    <property type="entry name" value="SMALL RIBOSOMAL SUBUNIT PROTEIN US17M"/>
    <property type="match status" value="1"/>
</dbReference>
<dbReference type="PANTHER" id="PTHR10744">
    <property type="entry name" value="40S RIBOSOMAL PROTEIN S11 FAMILY MEMBER"/>
    <property type="match status" value="1"/>
</dbReference>
<evidence type="ECO:0000256" key="7">
    <source>
        <dbReference type="RuleBase" id="RU003872"/>
    </source>
</evidence>
<dbReference type="eggNOG" id="COG0186">
    <property type="taxonomic scope" value="Bacteria"/>
</dbReference>
<keyword evidence="4 6" id="KW-0689">Ribosomal protein</keyword>
<proteinExistence type="inferred from homology"/>
<evidence type="ECO:0000256" key="5">
    <source>
        <dbReference type="ARBA" id="ARBA00023274"/>
    </source>
</evidence>
<dbReference type="InterPro" id="IPR019979">
    <property type="entry name" value="Ribosomal_uS17_CS"/>
</dbReference>
<evidence type="ECO:0000256" key="1">
    <source>
        <dbReference type="ARBA" id="ARBA00010254"/>
    </source>
</evidence>
<evidence type="ECO:0000256" key="3">
    <source>
        <dbReference type="ARBA" id="ARBA00022884"/>
    </source>
</evidence>
<dbReference type="CDD" id="cd00364">
    <property type="entry name" value="Ribosomal_uS17"/>
    <property type="match status" value="1"/>
</dbReference>
<dbReference type="GO" id="GO:0003735">
    <property type="term" value="F:structural constituent of ribosome"/>
    <property type="evidence" value="ECO:0007669"/>
    <property type="project" value="UniProtKB-UniRule"/>
</dbReference>
<dbReference type="InterPro" id="IPR000266">
    <property type="entry name" value="Ribosomal_uS17"/>
</dbReference>
<keyword evidence="5 6" id="KW-0687">Ribonucleoprotein</keyword>
<reference evidence="8 9" key="1">
    <citation type="journal article" date="2010" name="Stand. Genomic Sci.">
        <title>Complete genome sequence of Aminobacterium colombiense type strain (ALA-1).</title>
        <authorList>
            <person name="Chertkov O."/>
            <person name="Sikorski J."/>
            <person name="Brambilla E."/>
            <person name="Lapidus A."/>
            <person name="Copeland A."/>
            <person name="Glavina Del Rio T."/>
            <person name="Nolan M."/>
            <person name="Lucas S."/>
            <person name="Tice H."/>
            <person name="Cheng J.F."/>
            <person name="Han C."/>
            <person name="Detter J.C."/>
            <person name="Bruce D."/>
            <person name="Tapia R."/>
            <person name="Goodwin L."/>
            <person name="Pitluck S."/>
            <person name="Liolios K."/>
            <person name="Ivanova N."/>
            <person name="Mavromatis K."/>
            <person name="Ovchinnikova G."/>
            <person name="Pati A."/>
            <person name="Chen A."/>
            <person name="Palaniappan K."/>
            <person name="Land M."/>
            <person name="Hauser L."/>
            <person name="Chang Y.J."/>
            <person name="Jeffries C.D."/>
            <person name="Spring S."/>
            <person name="Rohde M."/>
            <person name="Goker M."/>
            <person name="Bristow J."/>
            <person name="Eisen J.A."/>
            <person name="Markowitz V."/>
            <person name="Hugenholtz P."/>
            <person name="Kyrpides N.C."/>
            <person name="Klenk H.P."/>
        </authorList>
    </citation>
    <scope>NUCLEOTIDE SEQUENCE [LARGE SCALE GENOMIC DNA]</scope>
    <source>
        <strain evidence="9">DSM 12261 / ALA-1</strain>
    </source>
</reference>
<comment type="similarity">
    <text evidence="1 6 7">Belongs to the universal ribosomal protein uS17 family.</text>
</comment>
<evidence type="ECO:0000313" key="9">
    <source>
        <dbReference type="Proteomes" id="UP000002366"/>
    </source>
</evidence>
<dbReference type="NCBIfam" id="TIGR03635">
    <property type="entry name" value="uS17_bact"/>
    <property type="match status" value="1"/>
</dbReference>
<dbReference type="KEGG" id="aco:Amico_0636"/>
<dbReference type="InterPro" id="IPR019984">
    <property type="entry name" value="Ribosomal_uS17_bact/chlr"/>
</dbReference>
<dbReference type="OrthoDB" id="9811714at2"/>
<dbReference type="Pfam" id="PF00366">
    <property type="entry name" value="Ribosomal_S17"/>
    <property type="match status" value="1"/>
</dbReference>
<comment type="subunit">
    <text evidence="6">Part of the 30S ribosomal subunit.</text>
</comment>
<gene>
    <name evidence="6" type="primary">rpsQ</name>
    <name evidence="8" type="ordered locus">Amico_0636</name>
</gene>
<dbReference type="HOGENOM" id="CLU_073626_1_0_0"/>
<evidence type="ECO:0000256" key="6">
    <source>
        <dbReference type="HAMAP-Rule" id="MF_01345"/>
    </source>
</evidence>
<dbReference type="InterPro" id="IPR012340">
    <property type="entry name" value="NA-bd_OB-fold"/>
</dbReference>
<keyword evidence="2 6" id="KW-0699">rRNA-binding</keyword>
<dbReference type="Gene3D" id="2.40.50.140">
    <property type="entry name" value="Nucleic acid-binding proteins"/>
    <property type="match status" value="1"/>
</dbReference>
<dbReference type="EMBL" id="CP001997">
    <property type="protein sequence ID" value="ADE56771.1"/>
    <property type="molecule type" value="Genomic_DNA"/>
</dbReference>
<evidence type="ECO:0000256" key="2">
    <source>
        <dbReference type="ARBA" id="ARBA00022730"/>
    </source>
</evidence>
<name>D5EDY9_AMICL</name>
<evidence type="ECO:0000256" key="4">
    <source>
        <dbReference type="ARBA" id="ARBA00022980"/>
    </source>
</evidence>
<dbReference type="NCBIfam" id="NF004123">
    <property type="entry name" value="PRK05610.1"/>
    <property type="match status" value="1"/>
</dbReference>
<dbReference type="RefSeq" id="WP_013048037.1">
    <property type="nucleotide sequence ID" value="NC_014011.1"/>
</dbReference>
<keyword evidence="9" id="KW-1185">Reference proteome</keyword>
<keyword evidence="3 6" id="KW-0694">RNA-binding</keyword>